<evidence type="ECO:0000313" key="7">
    <source>
        <dbReference type="Proteomes" id="UP001470230"/>
    </source>
</evidence>
<feature type="transmembrane region" description="Helical" evidence="5">
    <location>
        <begin position="250"/>
        <end position="267"/>
    </location>
</feature>
<reference evidence="6 7" key="1">
    <citation type="submission" date="2024-04" db="EMBL/GenBank/DDBJ databases">
        <title>Tritrichomonas musculus Genome.</title>
        <authorList>
            <person name="Alves-Ferreira E."/>
            <person name="Grigg M."/>
            <person name="Lorenzi H."/>
            <person name="Galac M."/>
        </authorList>
    </citation>
    <scope>NUCLEOTIDE SEQUENCE [LARGE SCALE GENOMIC DNA]</scope>
    <source>
        <strain evidence="6 7">EAF2021</strain>
    </source>
</reference>
<evidence type="ECO:0000313" key="6">
    <source>
        <dbReference type="EMBL" id="KAK8885038.1"/>
    </source>
</evidence>
<feature type="transmembrane region" description="Helical" evidence="5">
    <location>
        <begin position="191"/>
        <end position="214"/>
    </location>
</feature>
<dbReference type="PANTHER" id="PTHR11040">
    <property type="entry name" value="ZINC/IRON TRANSPORTER"/>
    <property type="match status" value="1"/>
</dbReference>
<dbReference type="Pfam" id="PF02535">
    <property type="entry name" value="Zip"/>
    <property type="match status" value="1"/>
</dbReference>
<evidence type="ECO:0008006" key="8">
    <source>
        <dbReference type="Google" id="ProtNLM"/>
    </source>
</evidence>
<accession>A0ABR2K1Q9</accession>
<protein>
    <recommendedName>
        <fullName evidence="8">ZIP Zinc transporter family protein</fullName>
    </recommendedName>
</protein>
<keyword evidence="2 5" id="KW-0812">Transmembrane</keyword>
<sequence>MQLTSFKWISAIVILVTTFIGSVLPIFIKAKKWTARLETMAGGIFLGAGLAHLLADSFEEFEDVDGLEYPLGPAVALAMFVLLTLVELFSYSEHDAHVFENADDHNHHGHNHTINDMNQTMLLNSNNEKVPNSTTDSNYVSIDQPDVARNDLFGNSIKNLTVATISLYIIMDVHSLIEGLALGILDSWSNTIAIFCAIIGHKPVEAFALSVILFKDKPLKALFWLLIVIYVIMSPIGIVAGIYLNKIGSHLVLGIIAAFSAGTFLFVGCHEWAEMFEHKHSWPVKEKFWHFGLFAFGVLWMLLIAIVETLGEE</sequence>
<feature type="transmembrane region" description="Helical" evidence="5">
    <location>
        <begin position="165"/>
        <end position="185"/>
    </location>
</feature>
<name>A0ABR2K1Q9_9EUKA</name>
<feature type="transmembrane region" description="Helical" evidence="5">
    <location>
        <begin position="70"/>
        <end position="89"/>
    </location>
</feature>
<feature type="transmembrane region" description="Helical" evidence="5">
    <location>
        <begin position="6"/>
        <end position="28"/>
    </location>
</feature>
<proteinExistence type="predicted"/>
<evidence type="ECO:0000256" key="3">
    <source>
        <dbReference type="ARBA" id="ARBA00022989"/>
    </source>
</evidence>
<organism evidence="6 7">
    <name type="scientific">Tritrichomonas musculus</name>
    <dbReference type="NCBI Taxonomy" id="1915356"/>
    <lineage>
        <taxon>Eukaryota</taxon>
        <taxon>Metamonada</taxon>
        <taxon>Parabasalia</taxon>
        <taxon>Tritrichomonadida</taxon>
        <taxon>Tritrichomonadidae</taxon>
        <taxon>Tritrichomonas</taxon>
    </lineage>
</organism>
<dbReference type="Proteomes" id="UP001470230">
    <property type="component" value="Unassembled WGS sequence"/>
</dbReference>
<feature type="transmembrane region" description="Helical" evidence="5">
    <location>
        <begin position="40"/>
        <end position="58"/>
    </location>
</feature>
<feature type="transmembrane region" description="Helical" evidence="5">
    <location>
        <begin position="221"/>
        <end position="244"/>
    </location>
</feature>
<evidence type="ECO:0000256" key="5">
    <source>
        <dbReference type="SAM" id="Phobius"/>
    </source>
</evidence>
<keyword evidence="3 5" id="KW-1133">Transmembrane helix</keyword>
<dbReference type="InterPro" id="IPR003689">
    <property type="entry name" value="ZIP"/>
</dbReference>
<evidence type="ECO:0000256" key="4">
    <source>
        <dbReference type="ARBA" id="ARBA00023136"/>
    </source>
</evidence>
<evidence type="ECO:0000256" key="2">
    <source>
        <dbReference type="ARBA" id="ARBA00022692"/>
    </source>
</evidence>
<evidence type="ECO:0000256" key="1">
    <source>
        <dbReference type="ARBA" id="ARBA00004141"/>
    </source>
</evidence>
<comment type="subcellular location">
    <subcellularLocation>
        <location evidence="1">Membrane</location>
        <topology evidence="1">Multi-pass membrane protein</topology>
    </subcellularLocation>
</comment>
<keyword evidence="7" id="KW-1185">Reference proteome</keyword>
<comment type="caution">
    <text evidence="6">The sequence shown here is derived from an EMBL/GenBank/DDBJ whole genome shotgun (WGS) entry which is preliminary data.</text>
</comment>
<gene>
    <name evidence="6" type="ORF">M9Y10_044166</name>
</gene>
<keyword evidence="4 5" id="KW-0472">Membrane</keyword>
<feature type="transmembrane region" description="Helical" evidence="5">
    <location>
        <begin position="288"/>
        <end position="307"/>
    </location>
</feature>
<dbReference type="EMBL" id="JAPFFF010000008">
    <property type="protein sequence ID" value="KAK8885038.1"/>
    <property type="molecule type" value="Genomic_DNA"/>
</dbReference>
<dbReference type="PANTHER" id="PTHR11040:SF140">
    <property type="entry name" value="ZRT (ZRT), IRT- (IRT-) LIKE PROTEIN TRANSPORTER"/>
    <property type="match status" value="1"/>
</dbReference>